<evidence type="ECO:0000259" key="2">
    <source>
        <dbReference type="SMART" id="SM00841"/>
    </source>
</evidence>
<keyword evidence="3" id="KW-0251">Elongation factor</keyword>
<dbReference type="AlphaFoldDB" id="A0A090VQV7"/>
<name>A0A090VQV7_9FLAO</name>
<evidence type="ECO:0000313" key="4">
    <source>
        <dbReference type="Proteomes" id="UP000029641"/>
    </source>
</evidence>
<dbReference type="InterPro" id="IPR015365">
    <property type="entry name" value="Elong-fact-P_C"/>
</dbReference>
<dbReference type="EMBL" id="BBNR01000007">
    <property type="protein sequence ID" value="GAL67096.1"/>
    <property type="molecule type" value="Genomic_DNA"/>
</dbReference>
<dbReference type="CDD" id="cd05794">
    <property type="entry name" value="S1_EF-P_repeat_2"/>
    <property type="match status" value="1"/>
</dbReference>
<dbReference type="PANTHER" id="PTHR30053">
    <property type="entry name" value="ELONGATION FACTOR P"/>
    <property type="match status" value="1"/>
</dbReference>
<dbReference type="Pfam" id="PF09285">
    <property type="entry name" value="Elong-fact-P_C"/>
    <property type="match status" value="1"/>
</dbReference>
<dbReference type="Gene3D" id="2.40.50.140">
    <property type="entry name" value="Nucleic acid-binding proteins"/>
    <property type="match status" value="2"/>
</dbReference>
<dbReference type="eggNOG" id="COG0231">
    <property type="taxonomic scope" value="Bacteria"/>
</dbReference>
<organism evidence="3 4">
    <name type="scientific">Jejuia pallidilutea</name>
    <dbReference type="NCBI Taxonomy" id="504487"/>
    <lineage>
        <taxon>Bacteria</taxon>
        <taxon>Pseudomonadati</taxon>
        <taxon>Bacteroidota</taxon>
        <taxon>Flavobacteriia</taxon>
        <taxon>Flavobacteriales</taxon>
        <taxon>Flavobacteriaceae</taxon>
        <taxon>Jejuia</taxon>
    </lineage>
</organism>
<dbReference type="PROSITE" id="PS01275">
    <property type="entry name" value="EFP"/>
    <property type="match status" value="1"/>
</dbReference>
<dbReference type="PANTHER" id="PTHR30053:SF12">
    <property type="entry name" value="ELONGATION FACTOR P (EF-P) FAMILY PROTEIN"/>
    <property type="match status" value="1"/>
</dbReference>
<dbReference type="InterPro" id="IPR012340">
    <property type="entry name" value="NA-bd_OB-fold"/>
</dbReference>
<gene>
    <name evidence="3" type="ORF">JCM19301_2261</name>
</gene>
<dbReference type="Proteomes" id="UP000029641">
    <property type="component" value="Unassembled WGS sequence"/>
</dbReference>
<evidence type="ECO:0000256" key="1">
    <source>
        <dbReference type="ARBA" id="ARBA00009479"/>
    </source>
</evidence>
<reference evidence="3 4" key="1">
    <citation type="journal article" date="2014" name="Genome Announc.">
        <title>Draft Genome Sequence of Marine Flavobacterium Jejuia pallidilutea Strain 11shimoA1 and Pigmentation Mutants.</title>
        <authorList>
            <person name="Takatani N."/>
            <person name="Nakanishi M."/>
            <person name="Meirelles P."/>
            <person name="Mino S."/>
            <person name="Suda W."/>
            <person name="Oshima K."/>
            <person name="Hattori M."/>
            <person name="Ohkuma M."/>
            <person name="Hosokawa M."/>
            <person name="Miyashita K."/>
            <person name="Thompson F.L."/>
            <person name="Niwa A."/>
            <person name="Sawabe T."/>
            <person name="Sawabe T."/>
        </authorList>
    </citation>
    <scope>NUCLEOTIDE SEQUENCE [LARGE SCALE GENOMIC DNA]</scope>
    <source>
        <strain evidence="3 4">JCM 19301</strain>
    </source>
</reference>
<protein>
    <submittedName>
        <fullName evidence="3">Translation elongation factor P</fullName>
    </submittedName>
</protein>
<comment type="similarity">
    <text evidence="1">Belongs to the elongation factor P family.</text>
</comment>
<dbReference type="InterPro" id="IPR013852">
    <property type="entry name" value="Transl_elong_P/YeiP_CS"/>
</dbReference>
<dbReference type="GO" id="GO:0005829">
    <property type="term" value="C:cytosol"/>
    <property type="evidence" value="ECO:0007669"/>
    <property type="project" value="UniProtKB-ARBA"/>
</dbReference>
<feature type="domain" description="Elongation factor P C-terminal" evidence="2">
    <location>
        <begin position="48"/>
        <end position="103"/>
    </location>
</feature>
<evidence type="ECO:0000313" key="3">
    <source>
        <dbReference type="EMBL" id="GAL67096.1"/>
    </source>
</evidence>
<dbReference type="SUPFAM" id="SSF50249">
    <property type="entry name" value="Nucleic acid-binding proteins"/>
    <property type="match status" value="1"/>
</dbReference>
<accession>A0A090VQV7</accession>
<comment type="caution">
    <text evidence="3">The sequence shown here is derived from an EMBL/GenBank/DDBJ whole genome shotgun (WGS) entry which is preliminary data.</text>
</comment>
<dbReference type="STRING" id="504487.JCM19538_424"/>
<dbReference type="FunFam" id="2.40.50.140:FF:000004">
    <property type="entry name" value="Elongation factor P"/>
    <property type="match status" value="1"/>
</dbReference>
<dbReference type="InterPro" id="IPR020599">
    <property type="entry name" value="Transl_elong_fac_P/YeiP"/>
</dbReference>
<dbReference type="GO" id="GO:0003746">
    <property type="term" value="F:translation elongation factor activity"/>
    <property type="evidence" value="ECO:0007669"/>
    <property type="project" value="UniProtKB-KW"/>
</dbReference>
<proteinExistence type="inferred from homology"/>
<dbReference type="SMART" id="SM00841">
    <property type="entry name" value="Elong-fact-P_C"/>
    <property type="match status" value="1"/>
</dbReference>
<sequence>MNEADYTQIRLLEAALDRPDLMKEGEIVTVIINSEDNMPLSVEMPASVILEVTHTEPGVKGNTATNATKPATVETGATVNVPLFINEGDKIKIETDKGTYKERVKE</sequence>
<dbReference type="GO" id="GO:0043043">
    <property type="term" value="P:peptide biosynthetic process"/>
    <property type="evidence" value="ECO:0007669"/>
    <property type="project" value="InterPro"/>
</dbReference>
<keyword evidence="3" id="KW-0648">Protein biosynthesis</keyword>